<dbReference type="InterPro" id="IPR002347">
    <property type="entry name" value="SDR_fam"/>
</dbReference>
<keyword evidence="2" id="KW-0560">Oxidoreductase</keyword>
<dbReference type="Gene3D" id="3.40.50.720">
    <property type="entry name" value="NAD(P)-binding Rossmann-like Domain"/>
    <property type="match status" value="1"/>
</dbReference>
<comment type="similarity">
    <text evidence="1">Belongs to the short-chain dehydrogenases/reductases (SDR) family.</text>
</comment>
<sequence>MIATVATRIRSEVGNPTVLINNAGVTRGKSILDCTERDVRFTFDVNTISHYFMAKEFLPYMIKNDHGMVVTVASLAAYLAIPNMTDYASSKAAALSFHERPNSRTTHQI</sequence>
<comment type="caution">
    <text evidence="3">The sequence shown here is derived from an EMBL/GenBank/DDBJ whole genome shotgun (WGS) entry which is preliminary data.</text>
</comment>
<evidence type="ECO:0000256" key="2">
    <source>
        <dbReference type="ARBA" id="ARBA00023002"/>
    </source>
</evidence>
<dbReference type="EMBL" id="QKRW01000007">
    <property type="protein sequence ID" value="RAL66269.1"/>
    <property type="molecule type" value="Genomic_DNA"/>
</dbReference>
<reference evidence="3 4" key="1">
    <citation type="submission" date="2018-06" db="EMBL/GenBank/DDBJ databases">
        <title>Genome Sequence of the Brown Rot Fungal Pathogen Monilinia fructigena.</title>
        <authorList>
            <person name="Landi L."/>
            <person name="De Miccolis Angelini R.M."/>
            <person name="Pollastro S."/>
            <person name="Abate D."/>
            <person name="Faretra F."/>
            <person name="Romanazzi G."/>
        </authorList>
    </citation>
    <scope>NUCLEOTIDE SEQUENCE [LARGE SCALE GENOMIC DNA]</scope>
    <source>
        <strain evidence="3 4">Mfrg269</strain>
    </source>
</reference>
<proteinExistence type="inferred from homology"/>
<evidence type="ECO:0000313" key="4">
    <source>
        <dbReference type="Proteomes" id="UP000249056"/>
    </source>
</evidence>
<dbReference type="Pfam" id="PF00106">
    <property type="entry name" value="adh_short"/>
    <property type="match status" value="1"/>
</dbReference>
<dbReference type="PANTHER" id="PTHR24322:SF736">
    <property type="entry name" value="RETINOL DEHYDROGENASE 10"/>
    <property type="match status" value="1"/>
</dbReference>
<dbReference type="PRINTS" id="PR00081">
    <property type="entry name" value="GDHRDH"/>
</dbReference>
<dbReference type="OrthoDB" id="10253736at2759"/>
<dbReference type="GO" id="GO:0016616">
    <property type="term" value="F:oxidoreductase activity, acting on the CH-OH group of donors, NAD or NADP as acceptor"/>
    <property type="evidence" value="ECO:0007669"/>
    <property type="project" value="TreeGrafter"/>
</dbReference>
<protein>
    <submittedName>
        <fullName evidence="3">Uncharacterized protein</fullName>
    </submittedName>
</protein>
<dbReference type="SUPFAM" id="SSF51735">
    <property type="entry name" value="NAD(P)-binding Rossmann-fold domains"/>
    <property type="match status" value="1"/>
</dbReference>
<dbReference type="InterPro" id="IPR036291">
    <property type="entry name" value="NAD(P)-bd_dom_sf"/>
</dbReference>
<organism evidence="3 4">
    <name type="scientific">Monilinia fructigena</name>
    <dbReference type="NCBI Taxonomy" id="38457"/>
    <lineage>
        <taxon>Eukaryota</taxon>
        <taxon>Fungi</taxon>
        <taxon>Dikarya</taxon>
        <taxon>Ascomycota</taxon>
        <taxon>Pezizomycotina</taxon>
        <taxon>Leotiomycetes</taxon>
        <taxon>Helotiales</taxon>
        <taxon>Sclerotiniaceae</taxon>
        <taxon>Monilinia</taxon>
    </lineage>
</organism>
<evidence type="ECO:0000313" key="3">
    <source>
        <dbReference type="EMBL" id="RAL66269.1"/>
    </source>
</evidence>
<dbReference type="PANTHER" id="PTHR24322">
    <property type="entry name" value="PKSB"/>
    <property type="match status" value="1"/>
</dbReference>
<dbReference type="PRINTS" id="PR00080">
    <property type="entry name" value="SDRFAMILY"/>
</dbReference>
<keyword evidence="4" id="KW-1185">Reference proteome</keyword>
<dbReference type="AlphaFoldDB" id="A0A395J6G6"/>
<gene>
    <name evidence="3" type="ORF">DID88_005940</name>
</gene>
<accession>A0A395J6G6</accession>
<dbReference type="Proteomes" id="UP000249056">
    <property type="component" value="Unassembled WGS sequence"/>
</dbReference>
<name>A0A395J6G6_9HELO</name>
<evidence type="ECO:0000256" key="1">
    <source>
        <dbReference type="ARBA" id="ARBA00006484"/>
    </source>
</evidence>